<feature type="transmembrane region" description="Helical" evidence="10">
    <location>
        <begin position="12"/>
        <end position="33"/>
    </location>
</feature>
<feature type="compositionally biased region" description="Low complexity" evidence="9">
    <location>
        <begin position="515"/>
        <end position="531"/>
    </location>
</feature>
<gene>
    <name evidence="12" type="ORF">BDZ90DRAFT_280462</name>
</gene>
<accession>A0A316UMA4</accession>
<dbReference type="SUPFAM" id="SSF46565">
    <property type="entry name" value="Chaperone J-domain"/>
    <property type="match status" value="1"/>
</dbReference>
<dbReference type="SMART" id="SM00271">
    <property type="entry name" value="DnaJ"/>
    <property type="match status" value="1"/>
</dbReference>
<evidence type="ECO:0000256" key="6">
    <source>
        <dbReference type="ARBA" id="ARBA00022989"/>
    </source>
</evidence>
<feature type="domain" description="J" evidence="11">
    <location>
        <begin position="105"/>
        <end position="175"/>
    </location>
</feature>
<evidence type="ECO:0000256" key="2">
    <source>
        <dbReference type="ARBA" id="ARBA00022448"/>
    </source>
</evidence>
<keyword evidence="2" id="KW-0813">Transport</keyword>
<feature type="compositionally biased region" description="Acidic residues" evidence="9">
    <location>
        <begin position="620"/>
        <end position="637"/>
    </location>
</feature>
<dbReference type="Gene3D" id="1.10.3380.10">
    <property type="entry name" value="Sec63 N-terminal domain-like domain"/>
    <property type="match status" value="1"/>
</dbReference>
<dbReference type="GO" id="GO:0031207">
    <property type="term" value="C:Sec62/Sec63 complex"/>
    <property type="evidence" value="ECO:0007669"/>
    <property type="project" value="TreeGrafter"/>
</dbReference>
<keyword evidence="4" id="KW-0256">Endoplasmic reticulum</keyword>
<dbReference type="PANTHER" id="PTHR24075">
    <property type="entry name" value="SEC63 DOMAIN-CONTAINING"/>
    <property type="match status" value="1"/>
</dbReference>
<dbReference type="OrthoDB" id="1734229at2759"/>
<comment type="subcellular location">
    <subcellularLocation>
        <location evidence="1">Endoplasmic reticulum membrane</location>
        <topology evidence="1">Multi-pass membrane protein</topology>
    </subcellularLocation>
</comment>
<dbReference type="Pfam" id="PF02889">
    <property type="entry name" value="Sec63"/>
    <property type="match status" value="1"/>
</dbReference>
<dbReference type="PANTHER" id="PTHR24075:SF0">
    <property type="entry name" value="TRANSLOCATION PROTEIN SEC63 HOMOLOG"/>
    <property type="match status" value="1"/>
</dbReference>
<dbReference type="InterPro" id="IPR004179">
    <property type="entry name" value="Sec63-dom"/>
</dbReference>
<dbReference type="RefSeq" id="XP_025361034.1">
    <property type="nucleotide sequence ID" value="XM_025509284.1"/>
</dbReference>
<dbReference type="Pfam" id="PF00226">
    <property type="entry name" value="DnaJ"/>
    <property type="match status" value="1"/>
</dbReference>
<sequence length="687" mass="76561">MSQYKYDEEGGQFLTFVLTFLLLVLVPLTWTLLTGASTTASSISQSWFDKRGQKVSTIKSINRRSLTNPRISKTLVAVVAGWALAAYLFQRVANAAANSSHAVYDPFHILGLATSATEKEIKKHYKRLSIKFHPDKIRLSANQTKESVESHYIELTKAYKALTDDTIRKNFELYGHPDGRQEMSMGIALPTWVVESQNNIWVLGAYGVVFGVLMPYLVARWWYGSRAKTKDGVYTSTAQTFFQHLREDTDGPRIISILAICEEFQDRNLDRRGKDANEAALKELETQVRAKLKPFGPNWQLSERHRSPSIRKALILLYAYLFRIESKNASLNQQRYLAGSTAERLLDGMLQISLAHNWLNTTEAIMHAIQCFVQAVPICEDRRVAELLQLGGMQAANARQIVAKGGEAGRAGVQGFFALDEPTRKSCAGVKQEQMDHMMKVAGDWPRLELVDAFFKVEGERLVTSSAIVQFVVKVRTLPPKKDDVLLVDGRRAGPHTDGSMDIRSGVEDVDDSSSKQGKSSSDSSADSGKQTLGVARAPHFLSERKPHWWLLLGDSKQNRVIVQPIKFSDVGPDKLRTYTVQFQAPPNAGLYTFVAQIRSDSYLGSDASRYVQLKVEEPSVLEEEEGGEIEDDISEPDEDTLAGQMAMMRGGKVKPSPVHGDDDDDSEGEEGDEEDSEPSDSDTDEE</sequence>
<keyword evidence="3 10" id="KW-0812">Transmembrane</keyword>
<keyword evidence="7 10" id="KW-0472">Membrane</keyword>
<evidence type="ECO:0000313" key="13">
    <source>
        <dbReference type="Proteomes" id="UP000245884"/>
    </source>
</evidence>
<dbReference type="GeneID" id="37031107"/>
<evidence type="ECO:0000256" key="7">
    <source>
        <dbReference type="ARBA" id="ARBA00023136"/>
    </source>
</evidence>
<dbReference type="AlphaFoldDB" id="A0A316UMA4"/>
<dbReference type="CDD" id="cd06257">
    <property type="entry name" value="DnaJ"/>
    <property type="match status" value="1"/>
</dbReference>
<dbReference type="InterPro" id="IPR036869">
    <property type="entry name" value="J_dom_sf"/>
</dbReference>
<keyword evidence="8" id="KW-0143">Chaperone</keyword>
<evidence type="ECO:0000256" key="1">
    <source>
        <dbReference type="ARBA" id="ARBA00004477"/>
    </source>
</evidence>
<keyword evidence="6 10" id="KW-1133">Transmembrane helix</keyword>
<name>A0A316UMA4_9BASI</name>
<reference evidence="12 13" key="1">
    <citation type="journal article" date="2018" name="Mol. Biol. Evol.">
        <title>Broad Genomic Sampling Reveals a Smut Pathogenic Ancestry of the Fungal Clade Ustilaginomycotina.</title>
        <authorList>
            <person name="Kijpornyongpan T."/>
            <person name="Mondo S.J."/>
            <person name="Barry K."/>
            <person name="Sandor L."/>
            <person name="Lee J."/>
            <person name="Lipzen A."/>
            <person name="Pangilinan J."/>
            <person name="LaButti K."/>
            <person name="Hainaut M."/>
            <person name="Henrissat B."/>
            <person name="Grigoriev I.V."/>
            <person name="Spatafora J.W."/>
            <person name="Aime M.C."/>
        </authorList>
    </citation>
    <scope>NUCLEOTIDE SEQUENCE [LARGE SCALE GENOMIC DNA]</scope>
    <source>
        <strain evidence="12 13">MCA 5214</strain>
    </source>
</reference>
<dbReference type="PRINTS" id="PR00625">
    <property type="entry name" value="JDOMAIN"/>
</dbReference>
<evidence type="ECO:0000256" key="10">
    <source>
        <dbReference type="SAM" id="Phobius"/>
    </source>
</evidence>
<dbReference type="Gene3D" id="1.10.287.110">
    <property type="entry name" value="DnaJ domain"/>
    <property type="match status" value="1"/>
</dbReference>
<dbReference type="GO" id="GO:0003723">
    <property type="term" value="F:RNA binding"/>
    <property type="evidence" value="ECO:0007669"/>
    <property type="project" value="TreeGrafter"/>
</dbReference>
<protein>
    <recommendedName>
        <fullName evidence="11">J domain-containing protein</fullName>
    </recommendedName>
</protein>
<dbReference type="SUPFAM" id="SSF81296">
    <property type="entry name" value="E set domains"/>
    <property type="match status" value="1"/>
</dbReference>
<keyword evidence="5" id="KW-0653">Protein transport</keyword>
<feature type="transmembrane region" description="Helical" evidence="10">
    <location>
        <begin position="200"/>
        <end position="219"/>
    </location>
</feature>
<dbReference type="Proteomes" id="UP000245884">
    <property type="component" value="Unassembled WGS sequence"/>
</dbReference>
<evidence type="ECO:0000256" key="9">
    <source>
        <dbReference type="SAM" id="MobiDB-lite"/>
    </source>
</evidence>
<feature type="transmembrane region" description="Helical" evidence="10">
    <location>
        <begin position="71"/>
        <end position="89"/>
    </location>
</feature>
<dbReference type="GO" id="GO:0006620">
    <property type="term" value="P:post-translational protein targeting to endoplasmic reticulum membrane"/>
    <property type="evidence" value="ECO:0007669"/>
    <property type="project" value="TreeGrafter"/>
</dbReference>
<dbReference type="SUPFAM" id="SSF158702">
    <property type="entry name" value="Sec63 N-terminal domain-like"/>
    <property type="match status" value="1"/>
</dbReference>
<dbReference type="PROSITE" id="PS50076">
    <property type="entry name" value="DNAJ_2"/>
    <property type="match status" value="1"/>
</dbReference>
<dbReference type="InterPro" id="IPR014756">
    <property type="entry name" value="Ig_E-set"/>
</dbReference>
<dbReference type="GO" id="GO:0008320">
    <property type="term" value="F:protein transmembrane transporter activity"/>
    <property type="evidence" value="ECO:0007669"/>
    <property type="project" value="TreeGrafter"/>
</dbReference>
<feature type="region of interest" description="Disordered" evidence="9">
    <location>
        <begin position="644"/>
        <end position="687"/>
    </location>
</feature>
<dbReference type="Gene3D" id="2.60.40.150">
    <property type="entry name" value="C2 domain"/>
    <property type="match status" value="1"/>
</dbReference>
<keyword evidence="13" id="KW-1185">Reference proteome</keyword>
<evidence type="ECO:0000313" key="12">
    <source>
        <dbReference type="EMBL" id="PWN26422.1"/>
    </source>
</evidence>
<feature type="compositionally biased region" description="Acidic residues" evidence="9">
    <location>
        <begin position="662"/>
        <end position="687"/>
    </location>
</feature>
<feature type="region of interest" description="Disordered" evidence="9">
    <location>
        <begin position="489"/>
        <end position="532"/>
    </location>
</feature>
<dbReference type="EMBL" id="KZ819671">
    <property type="protein sequence ID" value="PWN26422.1"/>
    <property type="molecule type" value="Genomic_DNA"/>
</dbReference>
<evidence type="ECO:0000259" key="11">
    <source>
        <dbReference type="PROSITE" id="PS50076"/>
    </source>
</evidence>
<dbReference type="STRING" id="1569628.A0A316UMA4"/>
<organism evidence="12 13">
    <name type="scientific">Jaminaea rosea</name>
    <dbReference type="NCBI Taxonomy" id="1569628"/>
    <lineage>
        <taxon>Eukaryota</taxon>
        <taxon>Fungi</taxon>
        <taxon>Dikarya</taxon>
        <taxon>Basidiomycota</taxon>
        <taxon>Ustilaginomycotina</taxon>
        <taxon>Exobasidiomycetes</taxon>
        <taxon>Microstromatales</taxon>
        <taxon>Microstromatales incertae sedis</taxon>
        <taxon>Jaminaea</taxon>
    </lineage>
</organism>
<dbReference type="InterPro" id="IPR001623">
    <property type="entry name" value="DnaJ_domain"/>
</dbReference>
<evidence type="ECO:0000256" key="3">
    <source>
        <dbReference type="ARBA" id="ARBA00022692"/>
    </source>
</evidence>
<dbReference type="InterPro" id="IPR035892">
    <property type="entry name" value="C2_domain_sf"/>
</dbReference>
<proteinExistence type="predicted"/>
<evidence type="ECO:0000256" key="4">
    <source>
        <dbReference type="ARBA" id="ARBA00022824"/>
    </source>
</evidence>
<evidence type="ECO:0000256" key="8">
    <source>
        <dbReference type="ARBA" id="ARBA00023186"/>
    </source>
</evidence>
<evidence type="ECO:0000256" key="5">
    <source>
        <dbReference type="ARBA" id="ARBA00022927"/>
    </source>
</evidence>
<feature type="region of interest" description="Disordered" evidence="9">
    <location>
        <begin position="618"/>
        <end position="637"/>
    </location>
</feature>
<dbReference type="SMART" id="SM00973">
    <property type="entry name" value="Sec63"/>
    <property type="match status" value="1"/>
</dbReference>
<dbReference type="FunFam" id="1.10.287.110:FF:000039">
    <property type="entry name" value="Protein translocation complex component (Npl1)"/>
    <property type="match status" value="1"/>
</dbReference>
<dbReference type="GO" id="GO:0006614">
    <property type="term" value="P:SRP-dependent cotranslational protein targeting to membrane"/>
    <property type="evidence" value="ECO:0007669"/>
    <property type="project" value="TreeGrafter"/>
</dbReference>